<comment type="caution">
    <text evidence="1">The sequence shown here is derived from an EMBL/GenBank/DDBJ whole genome shotgun (WGS) entry which is preliminary data.</text>
</comment>
<keyword evidence="2" id="KW-1185">Reference proteome</keyword>
<sequence length="522" mass="55921">MGNHPSSSSKPGSASGGSATPSDSPHPHHSSPRHQHHHHQQQIPLHPSQQQRRESRPFNIIPPHTASRSVVPPEASLAQAQGSTTSVVAGRPRSSLPGTAVSSLSGSPHSVPGNNGAQQQQQQGQQGHASKPSTDSTGRLAVAPIKDEPSKPVDVPIEAGSLRSHQVHTPQKHAHYNSDMAAATQAAMDSSSILISNNSVTDMYLTHPPRLPLPIEEEVHTPGSPIVAPDEGQGLPDVGELGGSSEALTRKSSGLSAGTVEDEESEELRVDKTRDTVPTKLEWKRGGDKIYVTGSIFQWSRKQRLHPVEGKPGYFSVVVNVLPGTHHVRFLVDGIMQTSLDLPTTVDFGNNLVNFIEVNPDDVRGTHSRKQSQVVQKVASDVSADPENRSSRSTSVTKDAQVPKPPKERATLPPEAYAGEVPQYLLDFDQPEDSPAYQNSVAAIEKLPTPPGLPGFLGKPILNAAVLMKDDNSVLNMPSHAVLNHLATSSIKNNVLAVSATTRYRNKYVTTVIYKPTSSEEG</sequence>
<protein>
    <submittedName>
        <fullName evidence="1">Uncharacterized protein</fullName>
    </submittedName>
</protein>
<organism evidence="1 2">
    <name type="scientific">Trichothecium roseum</name>
    <dbReference type="NCBI Taxonomy" id="47278"/>
    <lineage>
        <taxon>Eukaryota</taxon>
        <taxon>Fungi</taxon>
        <taxon>Dikarya</taxon>
        <taxon>Ascomycota</taxon>
        <taxon>Pezizomycotina</taxon>
        <taxon>Sordariomycetes</taxon>
        <taxon>Hypocreomycetidae</taxon>
        <taxon>Hypocreales</taxon>
        <taxon>Hypocreales incertae sedis</taxon>
        <taxon>Trichothecium</taxon>
    </lineage>
</organism>
<dbReference type="EMBL" id="CM047945">
    <property type="protein sequence ID" value="KAI9898249.1"/>
    <property type="molecule type" value="Genomic_DNA"/>
</dbReference>
<evidence type="ECO:0000313" key="2">
    <source>
        <dbReference type="Proteomes" id="UP001163324"/>
    </source>
</evidence>
<proteinExistence type="predicted"/>
<dbReference type="Proteomes" id="UP001163324">
    <property type="component" value="Chromosome 6"/>
</dbReference>
<reference evidence="1" key="1">
    <citation type="submission" date="2022-10" db="EMBL/GenBank/DDBJ databases">
        <title>Complete Genome of Trichothecium roseum strain YXFP-22015, a Plant Pathogen Isolated from Citrus.</title>
        <authorList>
            <person name="Wang Y."/>
            <person name="Zhu L."/>
        </authorList>
    </citation>
    <scope>NUCLEOTIDE SEQUENCE</scope>
    <source>
        <strain evidence="1">YXFP-22015</strain>
    </source>
</reference>
<name>A0ACC0UVX7_9HYPO</name>
<accession>A0ACC0UVX7</accession>
<gene>
    <name evidence="1" type="ORF">N3K66_006609</name>
</gene>
<evidence type="ECO:0000313" key="1">
    <source>
        <dbReference type="EMBL" id="KAI9898249.1"/>
    </source>
</evidence>